<proteinExistence type="predicted"/>
<dbReference type="SUPFAM" id="SSF63829">
    <property type="entry name" value="Calcium-dependent phosphotriesterase"/>
    <property type="match status" value="2"/>
</dbReference>
<dbReference type="EMBL" id="FOCL01000014">
    <property type="protein sequence ID" value="SEO83733.1"/>
    <property type="molecule type" value="Genomic_DNA"/>
</dbReference>
<dbReference type="RefSeq" id="WP_091219424.1">
    <property type="nucleotide sequence ID" value="NZ_FOCL01000014.1"/>
</dbReference>
<dbReference type="AlphaFoldDB" id="A0A1H8SZT4"/>
<protein>
    <recommendedName>
        <fullName evidence="4">SMP-30/Gluconolaconase/LRE-like region-containing protein</fullName>
    </recommendedName>
</protein>
<dbReference type="Gene3D" id="2.120.10.30">
    <property type="entry name" value="TolB, C-terminal domain"/>
    <property type="match status" value="1"/>
</dbReference>
<dbReference type="Proteomes" id="UP000198942">
    <property type="component" value="Unassembled WGS sequence"/>
</dbReference>
<dbReference type="InterPro" id="IPR011042">
    <property type="entry name" value="6-blade_b-propeller_TolB-like"/>
</dbReference>
<name>A0A1H8SZT4_9SPHI</name>
<feature type="chain" id="PRO_5011559791" description="SMP-30/Gluconolaconase/LRE-like region-containing protein" evidence="1">
    <location>
        <begin position="18"/>
        <end position="645"/>
    </location>
</feature>
<gene>
    <name evidence="2" type="ORF">SAMN05192574_11417</name>
</gene>
<keyword evidence="3" id="KW-1185">Reference proteome</keyword>
<sequence length="645" mass="68974">MKKKVIYALLACFAAMGTNCKKQIVAGNGHSKPALTTGNQNLPASVNDYTVTWFGNNFADVTNHVGNAARSMWVSPDGIVYTASAWDEKSRNIGIYQNGVTIGAMGGTKDSQGSAIGGDSTSIYTAQQAPNAGYIGRYGRTTKTRNLLFKASNGTGDAIRGILVNGSEIFVSDFAGNRIGVYSNAGVLLREWTVTEPGPLAMDSQSNLWVAQMSTGQVKSYSTAGVAGAVIDMGANSRPSALYCDKAAGLLYIGDQGPDQNIKIYSNLSATPQLQSTFGVTGGYLESTTGIRGQTGDKRFTRVVGIGKDNTGKLYVLNNPWGGSWDLGRNGATDIHCYSTSGTLLWVLQALNFEGNAGADSGTDGADFYSGNIFYTYSGTGGGRFKGNTIDPFRYPTDPRINLADPSRGLHFGHFANVSGKRILIACGQNPDTFYSFYFNRNTDGYIGIPGDSFTKVRNGFALDSLGGVWISQDKTNAIQYYELTGFAGSGKPIWASPVSTAVPTSIAPLNRLAYLPNGDRMILAGGSADWTLIGNRIEVYNGWKAGNRTPNTVITLTRGQAKSLTASGNYVFVGYYAVPNIDIFDLATGTLVLSMTTNNDVYVGNDVDSMYGINAYRKSNGQYLVTKDDYNANKVVLYQWTPGQ</sequence>
<keyword evidence="1" id="KW-0732">Signal</keyword>
<evidence type="ECO:0000313" key="3">
    <source>
        <dbReference type="Proteomes" id="UP000198942"/>
    </source>
</evidence>
<feature type="signal peptide" evidence="1">
    <location>
        <begin position="1"/>
        <end position="17"/>
    </location>
</feature>
<evidence type="ECO:0000313" key="2">
    <source>
        <dbReference type="EMBL" id="SEO83733.1"/>
    </source>
</evidence>
<organism evidence="2 3">
    <name type="scientific">Mucilaginibacter gossypiicola</name>
    <dbReference type="NCBI Taxonomy" id="551995"/>
    <lineage>
        <taxon>Bacteria</taxon>
        <taxon>Pseudomonadati</taxon>
        <taxon>Bacteroidota</taxon>
        <taxon>Sphingobacteriia</taxon>
        <taxon>Sphingobacteriales</taxon>
        <taxon>Sphingobacteriaceae</taxon>
        <taxon>Mucilaginibacter</taxon>
    </lineage>
</organism>
<dbReference type="OrthoDB" id="608729at2"/>
<evidence type="ECO:0008006" key="4">
    <source>
        <dbReference type="Google" id="ProtNLM"/>
    </source>
</evidence>
<reference evidence="3" key="1">
    <citation type="submission" date="2016-10" db="EMBL/GenBank/DDBJ databases">
        <authorList>
            <person name="Varghese N."/>
            <person name="Submissions S."/>
        </authorList>
    </citation>
    <scope>NUCLEOTIDE SEQUENCE [LARGE SCALE GENOMIC DNA]</scope>
    <source>
        <strain evidence="3">Gh-48</strain>
    </source>
</reference>
<accession>A0A1H8SZT4</accession>
<dbReference type="STRING" id="551995.SAMN05192574_11417"/>
<evidence type="ECO:0000256" key="1">
    <source>
        <dbReference type="SAM" id="SignalP"/>
    </source>
</evidence>